<sequence length="254" mass="29091">MPIFSWGLRRQLWVFVLFAAVIFLIVGGLIYYFRPEPTCFDNRKNQDEEGIDCGGAEARCASCSEQIHDLTILWTRFFQTRQGVYDAAALLENSNQFLKTGKFVYAFKLYDENGVLIAVRENSTFIWSGEKFLIFEPNILAENRVPKRVLLEMREVAWEAGEARPLKIDILQRDILLQDSSSPRLGVRIKNQENQIYKNIEIGAILLSQEGEVLGVSKTLLNRLDIGEEKNMVFTWPQAISGVLRADILLRQTP</sequence>
<protein>
    <recommendedName>
        <fullName evidence="4">Glucose/sorbosone dehydrogenase</fullName>
    </recommendedName>
</protein>
<accession>A0A0G1IX72</accession>
<gene>
    <name evidence="2" type="ORF">UW57_C0004G0106</name>
</gene>
<organism evidence="2 3">
    <name type="scientific">Candidatus Giovannonibacteria bacterium GW2011_GWA1_44_29</name>
    <dbReference type="NCBI Taxonomy" id="1618646"/>
    <lineage>
        <taxon>Bacteria</taxon>
        <taxon>Candidatus Giovannoniibacteriota</taxon>
    </lineage>
</organism>
<feature type="transmembrane region" description="Helical" evidence="1">
    <location>
        <begin position="12"/>
        <end position="33"/>
    </location>
</feature>
<reference evidence="2 3" key="1">
    <citation type="journal article" date="2015" name="Nature">
        <title>rRNA introns, odd ribosomes, and small enigmatic genomes across a large radiation of phyla.</title>
        <authorList>
            <person name="Brown C.T."/>
            <person name="Hug L.A."/>
            <person name="Thomas B.C."/>
            <person name="Sharon I."/>
            <person name="Castelle C.J."/>
            <person name="Singh A."/>
            <person name="Wilkins M.J."/>
            <person name="Williams K.H."/>
            <person name="Banfield J.F."/>
        </authorList>
    </citation>
    <scope>NUCLEOTIDE SEQUENCE [LARGE SCALE GENOMIC DNA]</scope>
</reference>
<comment type="caution">
    <text evidence="2">The sequence shown here is derived from an EMBL/GenBank/DDBJ whole genome shotgun (WGS) entry which is preliminary data.</text>
</comment>
<keyword evidence="1" id="KW-0472">Membrane</keyword>
<dbReference type="AlphaFoldDB" id="A0A0G1IX72"/>
<keyword evidence="1" id="KW-0812">Transmembrane</keyword>
<name>A0A0G1IX72_9BACT</name>
<evidence type="ECO:0000313" key="3">
    <source>
        <dbReference type="Proteomes" id="UP000034652"/>
    </source>
</evidence>
<keyword evidence="1" id="KW-1133">Transmembrane helix</keyword>
<dbReference type="STRING" id="1618646.UW57_C0004G0106"/>
<evidence type="ECO:0000256" key="1">
    <source>
        <dbReference type="SAM" id="Phobius"/>
    </source>
</evidence>
<evidence type="ECO:0008006" key="4">
    <source>
        <dbReference type="Google" id="ProtNLM"/>
    </source>
</evidence>
<dbReference type="Proteomes" id="UP000034652">
    <property type="component" value="Unassembled WGS sequence"/>
</dbReference>
<proteinExistence type="predicted"/>
<evidence type="ECO:0000313" key="2">
    <source>
        <dbReference type="EMBL" id="KKT63996.1"/>
    </source>
</evidence>
<dbReference type="EMBL" id="LCIV01000004">
    <property type="protein sequence ID" value="KKT63996.1"/>
    <property type="molecule type" value="Genomic_DNA"/>
</dbReference>